<feature type="domain" description="PRTase-CE" evidence="1">
    <location>
        <begin position="96"/>
        <end position="238"/>
    </location>
</feature>
<reference evidence="3 4" key="1">
    <citation type="submission" date="2019-03" db="EMBL/GenBank/DDBJ databases">
        <title>Genomic Encyclopedia of Archaeal and Bacterial Type Strains, Phase II (KMG-II): from individual species to whole genera.</title>
        <authorList>
            <person name="Goeker M."/>
        </authorList>
    </citation>
    <scope>NUCLEOTIDE SEQUENCE [LARGE SCALE GENOMIC DNA]</scope>
    <source>
        <strain evidence="3 4">DSM 45499</strain>
    </source>
</reference>
<evidence type="ECO:0000259" key="1">
    <source>
        <dbReference type="Pfam" id="PF24390"/>
    </source>
</evidence>
<keyword evidence="4" id="KW-1185">Reference proteome</keyword>
<protein>
    <submittedName>
        <fullName evidence="3">Uncharacterized protein</fullName>
    </submittedName>
</protein>
<gene>
    <name evidence="3" type="ORF">CLV71_115155</name>
</gene>
<sequence length="371" mass="41252">MIRVGLREKIESLGSELPSGTHAVLLPILSAEDIPGSNQPGHRHVAYTTFSPGDPISSTPGSEGAVGNLIRDFTGDRPGREPSMWLHPATDVYDLYRRRCRAFVLVTDYSGSGTQVQRYADMLVRHPRIRSWRSFGWIKIVVVAYAVSAVAHRRIARTSSVDRLLVAAPAPSFETADWTKEEQKQVEHICRRYVPRSKSSGTGLGFAGSAGLFVMHTGVPNNVPEILRSRRKGWYRFFDGRVFPSELVAELGAYVPNRDLGRVVKQASQARLSKAFDAGRFRRPIDLLLAVLALVGHSQQTETLIAHRLNISETEVQQYLNLLAGLGFVTLLPLRVTAAGRAELQFSKRMDRVATAHLEGSTLPYYPQRLR</sequence>
<feature type="domain" description="PRTase associated wHTH" evidence="2">
    <location>
        <begin position="289"/>
        <end position="371"/>
    </location>
</feature>
<evidence type="ECO:0000313" key="3">
    <source>
        <dbReference type="EMBL" id="TDV43692.1"/>
    </source>
</evidence>
<dbReference type="AlphaFoldDB" id="A0A4R7V4S7"/>
<dbReference type="InterPro" id="IPR056920">
    <property type="entry name" value="PRTase-CE"/>
</dbReference>
<comment type="caution">
    <text evidence="3">The sequence shown here is derived from an EMBL/GenBank/DDBJ whole genome shotgun (WGS) entry which is preliminary data.</text>
</comment>
<dbReference type="Pfam" id="PF24390">
    <property type="entry name" value="PRTase-CE"/>
    <property type="match status" value="1"/>
</dbReference>
<dbReference type="Proteomes" id="UP000294927">
    <property type="component" value="Unassembled WGS sequence"/>
</dbReference>
<dbReference type="InterPro" id="IPR057055">
    <property type="entry name" value="wHTH-PRTase_assoc"/>
</dbReference>
<proteinExistence type="predicted"/>
<name>A0A4R7V4S7_9PSEU</name>
<accession>A0A4R7V4S7</accession>
<evidence type="ECO:0000313" key="4">
    <source>
        <dbReference type="Proteomes" id="UP000294927"/>
    </source>
</evidence>
<evidence type="ECO:0000259" key="2">
    <source>
        <dbReference type="Pfam" id="PF24409"/>
    </source>
</evidence>
<dbReference type="Pfam" id="PF24409">
    <property type="entry name" value="wHTH-PRTase_assc"/>
    <property type="match status" value="1"/>
</dbReference>
<dbReference type="EMBL" id="SOCP01000015">
    <property type="protein sequence ID" value="TDV43692.1"/>
    <property type="molecule type" value="Genomic_DNA"/>
</dbReference>
<organism evidence="3 4">
    <name type="scientific">Actinophytocola oryzae</name>
    <dbReference type="NCBI Taxonomy" id="502181"/>
    <lineage>
        <taxon>Bacteria</taxon>
        <taxon>Bacillati</taxon>
        <taxon>Actinomycetota</taxon>
        <taxon>Actinomycetes</taxon>
        <taxon>Pseudonocardiales</taxon>
        <taxon>Pseudonocardiaceae</taxon>
    </lineage>
</organism>